<gene>
    <name evidence="2" type="ORF">QNI22_31115</name>
</gene>
<comment type="caution">
    <text evidence="2">The sequence shown here is derived from an EMBL/GenBank/DDBJ whole genome shotgun (WGS) entry which is preliminary data.</text>
</comment>
<dbReference type="AlphaFoldDB" id="A0AAE3RCL2"/>
<feature type="chain" id="PRO_5041923214" description="Lipocalin-like domain-containing protein" evidence="1">
    <location>
        <begin position="21"/>
        <end position="114"/>
    </location>
</feature>
<reference evidence="2" key="1">
    <citation type="submission" date="2023-05" db="EMBL/GenBank/DDBJ databases">
        <authorList>
            <person name="Zhang X."/>
        </authorList>
    </citation>
    <scope>NUCLEOTIDE SEQUENCE</scope>
    <source>
        <strain evidence="2">BD1B2-1</strain>
    </source>
</reference>
<dbReference type="EMBL" id="JASJOU010000014">
    <property type="protein sequence ID" value="MDJ1505148.1"/>
    <property type="molecule type" value="Genomic_DNA"/>
</dbReference>
<organism evidence="2 3">
    <name type="scientific">Xanthocytophaga agilis</name>
    <dbReference type="NCBI Taxonomy" id="3048010"/>
    <lineage>
        <taxon>Bacteria</taxon>
        <taxon>Pseudomonadati</taxon>
        <taxon>Bacteroidota</taxon>
        <taxon>Cytophagia</taxon>
        <taxon>Cytophagales</taxon>
        <taxon>Rhodocytophagaceae</taxon>
        <taxon>Xanthocytophaga</taxon>
    </lineage>
</organism>
<keyword evidence="1" id="KW-0732">Signal</keyword>
<evidence type="ECO:0000313" key="3">
    <source>
        <dbReference type="Proteomes" id="UP001232063"/>
    </source>
</evidence>
<protein>
    <recommendedName>
        <fullName evidence="4">Lipocalin-like domain-containing protein</fullName>
    </recommendedName>
</protein>
<evidence type="ECO:0000256" key="1">
    <source>
        <dbReference type="SAM" id="SignalP"/>
    </source>
</evidence>
<evidence type="ECO:0000313" key="2">
    <source>
        <dbReference type="EMBL" id="MDJ1505148.1"/>
    </source>
</evidence>
<name>A0AAE3RCL2_9BACT</name>
<evidence type="ECO:0008006" key="4">
    <source>
        <dbReference type="Google" id="ProtNLM"/>
    </source>
</evidence>
<sequence>MFRVAFIILVFFTCAGFTRAQISANQLVGKYWLYLKEANQKTDEFFEIKPGEGQNYVFIWPDQSSCKLIPESASSYRLDCKDEKLQVTFETDGSKIKGFTLHSASSPMYGLKSE</sequence>
<accession>A0AAE3RCL2</accession>
<dbReference type="RefSeq" id="WP_314516943.1">
    <property type="nucleotide sequence ID" value="NZ_JASJOU010000014.1"/>
</dbReference>
<dbReference type="Proteomes" id="UP001232063">
    <property type="component" value="Unassembled WGS sequence"/>
</dbReference>
<feature type="signal peptide" evidence="1">
    <location>
        <begin position="1"/>
        <end position="20"/>
    </location>
</feature>
<proteinExistence type="predicted"/>
<keyword evidence="3" id="KW-1185">Reference proteome</keyword>